<dbReference type="OrthoDB" id="9762440at2"/>
<dbReference type="InterPro" id="IPR005094">
    <property type="entry name" value="Endonuclease_MobA/VirD2"/>
</dbReference>
<gene>
    <name evidence="3" type="ORF">B5E75_10640</name>
</gene>
<dbReference type="AlphaFoldDB" id="A0A1Y4STY0"/>
<accession>A0A1Y4STY0</accession>
<evidence type="ECO:0000313" key="4">
    <source>
        <dbReference type="Proteomes" id="UP000195305"/>
    </source>
</evidence>
<evidence type="ECO:0000313" key="3">
    <source>
        <dbReference type="EMBL" id="OUQ33356.1"/>
    </source>
</evidence>
<name>A0A1Y4STY0_9FIRM</name>
<dbReference type="Proteomes" id="UP000195305">
    <property type="component" value="Unassembled WGS sequence"/>
</dbReference>
<evidence type="ECO:0000256" key="1">
    <source>
        <dbReference type="SAM" id="Coils"/>
    </source>
</evidence>
<feature type="coiled-coil region" evidence="1">
    <location>
        <begin position="376"/>
        <end position="440"/>
    </location>
</feature>
<proteinExistence type="predicted"/>
<feature type="domain" description="MobA/VirD2-like nuclease" evidence="2">
    <location>
        <begin position="67"/>
        <end position="195"/>
    </location>
</feature>
<protein>
    <recommendedName>
        <fullName evidence="2">MobA/VirD2-like nuclease domain-containing protein</fullName>
    </recommendedName>
</protein>
<keyword evidence="1" id="KW-0175">Coiled coil</keyword>
<evidence type="ECO:0000259" key="2">
    <source>
        <dbReference type="Pfam" id="PF03432"/>
    </source>
</evidence>
<comment type="caution">
    <text evidence="3">The sequence shown here is derived from an EMBL/GenBank/DDBJ whole genome shotgun (WGS) entry which is preliminary data.</text>
</comment>
<dbReference type="Pfam" id="PF03432">
    <property type="entry name" value="Relaxase"/>
    <property type="match status" value="1"/>
</dbReference>
<reference evidence="3 4" key="1">
    <citation type="journal article" date="2018" name="BMC Genomics">
        <title>Whole genome sequencing and function prediction of 133 gut anaerobes isolated from chicken caecum in pure cultures.</title>
        <authorList>
            <person name="Medvecky M."/>
            <person name="Cejkova D."/>
            <person name="Polansky O."/>
            <person name="Karasova D."/>
            <person name="Kubasova T."/>
            <person name="Cizek A."/>
            <person name="Rychlik I."/>
        </authorList>
    </citation>
    <scope>NUCLEOTIDE SEQUENCE [LARGE SCALE GENOMIC DNA]</scope>
    <source>
        <strain evidence="3 4">An13</strain>
    </source>
</reference>
<keyword evidence="4" id="KW-1185">Reference proteome</keyword>
<organism evidence="3 4">
    <name type="scientific">Massilimicrobiota timonensis</name>
    <dbReference type="NCBI Taxonomy" id="1776392"/>
    <lineage>
        <taxon>Bacteria</taxon>
        <taxon>Bacillati</taxon>
        <taxon>Bacillota</taxon>
        <taxon>Erysipelotrichia</taxon>
        <taxon>Erysipelotrichales</taxon>
        <taxon>Erysipelotrichaceae</taxon>
        <taxon>Massilimicrobiota</taxon>
    </lineage>
</organism>
<sequence>MIFIKILYKSELMFFSLERLLMMATTKIWPVKNHLKRVLDYTSNPEKTDTLDDIDFQFNGLSQSIHYTTQDMKTEKQLYVTGINTHLSTAFEDMVLTKKTYSKEDGTLAFHGYQSFKPGEVDAETAHQIGIELANILWGDRFEVLVSTHIDKHHYHNHFVINSVSFKDGKRYYDNKATYKRMREVSDALCEKYQLSVIEDKSSHSRHYAEWKAEKENRPTKRSLVVEDVEYAISKSTTKKQFLKALKDMGYSIREGKYISLKPQGGERAFRLHKLTKDGRYDMSIIEQRLYERRYAQFESPAHISPKKYYYKGDLNKARKLTGFKALYVHYMFILGVIPHQRPAPKVHYYLKQDLLKLDQITEEVTFLAKKNINTIEELESCLEKTNTQKRSLENERKCVYGKIKRCRNAESKTLLQQDVETMTEQIKSLRKEVVLYERIKDRSLKMKSIIKSVNDNQKDTKINKEYRNVNR</sequence>
<dbReference type="EMBL" id="NFLJ01000032">
    <property type="protein sequence ID" value="OUQ33356.1"/>
    <property type="molecule type" value="Genomic_DNA"/>
</dbReference>